<keyword evidence="9" id="KW-1185">Reference proteome</keyword>
<dbReference type="EMBL" id="JPKZ01001475">
    <property type="protein sequence ID" value="KHN81712.1"/>
    <property type="molecule type" value="Genomic_DNA"/>
</dbReference>
<protein>
    <submittedName>
        <fullName evidence="8">Titin</fullName>
    </submittedName>
</protein>
<gene>
    <name evidence="8" type="primary">Ttn</name>
    <name evidence="8" type="ORF">Tcan_07194</name>
</gene>
<proteinExistence type="predicted"/>
<evidence type="ECO:0000256" key="3">
    <source>
        <dbReference type="ARBA" id="ARBA00022737"/>
    </source>
</evidence>
<dbReference type="AlphaFoldDB" id="A0A0B2VJU0"/>
<dbReference type="Gene3D" id="2.60.40.10">
    <property type="entry name" value="Immunoglobulins"/>
    <property type="match status" value="4"/>
</dbReference>
<dbReference type="PANTHER" id="PTHR47633">
    <property type="entry name" value="IMMUNOGLOBULIN"/>
    <property type="match status" value="1"/>
</dbReference>
<evidence type="ECO:0000313" key="9">
    <source>
        <dbReference type="Proteomes" id="UP000031036"/>
    </source>
</evidence>
<evidence type="ECO:0000256" key="4">
    <source>
        <dbReference type="ARBA" id="ARBA00023157"/>
    </source>
</evidence>
<dbReference type="InterPro" id="IPR003599">
    <property type="entry name" value="Ig_sub"/>
</dbReference>
<dbReference type="SMART" id="SM00409">
    <property type="entry name" value="IG"/>
    <property type="match status" value="4"/>
</dbReference>
<dbReference type="GO" id="GO:0031672">
    <property type="term" value="C:A band"/>
    <property type="evidence" value="ECO:0007669"/>
    <property type="project" value="UniProtKB-ARBA"/>
</dbReference>
<dbReference type="FunFam" id="2.60.40.10:FF:000425">
    <property type="entry name" value="Myosin light chain kinase"/>
    <property type="match status" value="2"/>
</dbReference>
<dbReference type="Proteomes" id="UP000031036">
    <property type="component" value="Unassembled WGS sequence"/>
</dbReference>
<evidence type="ECO:0000259" key="7">
    <source>
        <dbReference type="PROSITE" id="PS50835"/>
    </source>
</evidence>
<feature type="domain" description="Ig-like" evidence="7">
    <location>
        <begin position="18"/>
        <end position="101"/>
    </location>
</feature>
<feature type="region of interest" description="Disordered" evidence="6">
    <location>
        <begin position="376"/>
        <end position="423"/>
    </location>
</feature>
<evidence type="ECO:0000256" key="5">
    <source>
        <dbReference type="ARBA" id="ARBA00023319"/>
    </source>
</evidence>
<dbReference type="PANTHER" id="PTHR47633:SF3">
    <property type="entry name" value="STRIATED MUSCLE PREFERENTIALLY EXPRESSED PROTEIN KINASE"/>
    <property type="match status" value="1"/>
</dbReference>
<keyword evidence="4" id="KW-1015">Disulfide bond</keyword>
<dbReference type="OrthoDB" id="5969272at2759"/>
<dbReference type="SMART" id="SM00408">
    <property type="entry name" value="IGc2"/>
    <property type="match status" value="3"/>
</dbReference>
<feature type="compositionally biased region" description="Low complexity" evidence="6">
    <location>
        <begin position="387"/>
        <end position="415"/>
    </location>
</feature>
<evidence type="ECO:0000256" key="1">
    <source>
        <dbReference type="ARBA" id="ARBA00004496"/>
    </source>
</evidence>
<dbReference type="PROSITE" id="PS50835">
    <property type="entry name" value="IG_LIKE"/>
    <property type="match status" value="3"/>
</dbReference>
<evidence type="ECO:0000313" key="8">
    <source>
        <dbReference type="EMBL" id="KHN81712.1"/>
    </source>
</evidence>
<dbReference type="InterPro" id="IPR036179">
    <property type="entry name" value="Ig-like_dom_sf"/>
</dbReference>
<evidence type="ECO:0000256" key="2">
    <source>
        <dbReference type="ARBA" id="ARBA00022490"/>
    </source>
</evidence>
<feature type="domain" description="Ig-like" evidence="7">
    <location>
        <begin position="133"/>
        <end position="225"/>
    </location>
</feature>
<evidence type="ECO:0000256" key="6">
    <source>
        <dbReference type="SAM" id="MobiDB-lite"/>
    </source>
</evidence>
<dbReference type="InterPro" id="IPR013098">
    <property type="entry name" value="Ig_I-set"/>
</dbReference>
<dbReference type="InterPro" id="IPR007110">
    <property type="entry name" value="Ig-like_dom"/>
</dbReference>
<dbReference type="GO" id="GO:0019899">
    <property type="term" value="F:enzyme binding"/>
    <property type="evidence" value="ECO:0007669"/>
    <property type="project" value="UniProtKB-ARBA"/>
</dbReference>
<organism evidence="8 9">
    <name type="scientific">Toxocara canis</name>
    <name type="common">Canine roundworm</name>
    <dbReference type="NCBI Taxonomy" id="6265"/>
    <lineage>
        <taxon>Eukaryota</taxon>
        <taxon>Metazoa</taxon>
        <taxon>Ecdysozoa</taxon>
        <taxon>Nematoda</taxon>
        <taxon>Chromadorea</taxon>
        <taxon>Rhabditida</taxon>
        <taxon>Spirurina</taxon>
        <taxon>Ascaridomorpha</taxon>
        <taxon>Ascaridoidea</taxon>
        <taxon>Toxocaridae</taxon>
        <taxon>Toxocara</taxon>
    </lineage>
</organism>
<keyword evidence="2" id="KW-0963">Cytoplasm</keyword>
<dbReference type="InterPro" id="IPR013783">
    <property type="entry name" value="Ig-like_fold"/>
</dbReference>
<keyword evidence="3" id="KW-0677">Repeat</keyword>
<dbReference type="InterPro" id="IPR003598">
    <property type="entry name" value="Ig_sub2"/>
</dbReference>
<dbReference type="STRING" id="6265.A0A0B2VJU0"/>
<dbReference type="OMA" id="FKNNMPI"/>
<name>A0A0B2VJU0_TOXCA</name>
<dbReference type="FunFam" id="2.60.40.10:FF:000032">
    <property type="entry name" value="palladin isoform X1"/>
    <property type="match status" value="1"/>
</dbReference>
<feature type="compositionally biased region" description="Low complexity" evidence="6">
    <location>
        <begin position="252"/>
        <end position="280"/>
    </location>
</feature>
<dbReference type="Pfam" id="PF07679">
    <property type="entry name" value="I-set"/>
    <property type="match status" value="3"/>
</dbReference>
<keyword evidence="5" id="KW-0393">Immunoglobulin domain</keyword>
<feature type="region of interest" description="Disordered" evidence="6">
    <location>
        <begin position="241"/>
        <end position="286"/>
    </location>
</feature>
<dbReference type="GO" id="GO:0004674">
    <property type="term" value="F:protein serine/threonine kinase activity"/>
    <property type="evidence" value="ECO:0007669"/>
    <property type="project" value="UniProtKB-KW"/>
</dbReference>
<reference evidence="8 9" key="1">
    <citation type="submission" date="2014-11" db="EMBL/GenBank/DDBJ databases">
        <title>Genetic blueprint of the zoonotic pathogen Toxocara canis.</title>
        <authorList>
            <person name="Zhu X.-Q."/>
            <person name="Korhonen P.K."/>
            <person name="Cai H."/>
            <person name="Young N.D."/>
            <person name="Nejsum P."/>
            <person name="von Samson-Himmelstjerna G."/>
            <person name="Boag P.R."/>
            <person name="Tan P."/>
            <person name="Li Q."/>
            <person name="Min J."/>
            <person name="Yang Y."/>
            <person name="Wang X."/>
            <person name="Fang X."/>
            <person name="Hall R.S."/>
            <person name="Hofmann A."/>
            <person name="Sternberg P.W."/>
            <person name="Jex A.R."/>
            <person name="Gasser R.B."/>
        </authorList>
    </citation>
    <scope>NUCLEOTIDE SEQUENCE [LARGE SCALE GENOMIC DNA]</scope>
    <source>
        <strain evidence="8">PN_DK_2014</strain>
    </source>
</reference>
<feature type="domain" description="Ig-like" evidence="7">
    <location>
        <begin position="459"/>
        <end position="544"/>
    </location>
</feature>
<sequence>MPFKRPLGERIDENQTAPNFIRPLQDKRVIVGQNVALECQVEGHPEPVVKWLKDGQNVTQCPDYEISEDGVRHRLLIPNVQAADSGRFTIQAMNAAGVKMSSCTLIVAPAPTPIPGVKSIAESPAPPQTPVGPSAPLFLKELKHQPLKPGSQVVLEARVVGNPPPQVEWLKNGSPLKNYRAKTEYDPHTGICILNIPQMFADDVGEYTCRATNTNGVGESSAHLLPRDEYERWFHDEQSQITQERKRSMLAQSQGRTSSSSQSQRQQGSQRSVSASGSRQMQRVLTNGSSDVDTFADISRLIGITIVSPPSRFIRAKTEYDPHTGICILNIPQMFADDVGEYTCRATNTNGVGESSAHLLPRDEYERWFHDEQSQITQERKRSMLAQSQGRTSSSSQSQRQQGSQRSVSASGSRQMQRVLTNGSSDVDTFADIQWLMSESETESELVAALDGRGIGSAPIIRSPLRGLRLTEGTDAVLQCNIVGNPKPRIEWQKDGVTMSPTGPPRITMTYRGSLAVLKICMVLPEDSGQYRVVAENNLGRRLAGKVDYILEWAEKEGRFYWPGRAE</sequence>
<dbReference type="SUPFAM" id="SSF48726">
    <property type="entry name" value="Immunoglobulin"/>
    <property type="match status" value="4"/>
</dbReference>
<accession>A0A0B2VJU0</accession>
<comment type="caution">
    <text evidence="8">The sequence shown here is derived from an EMBL/GenBank/DDBJ whole genome shotgun (WGS) entry which is preliminary data.</text>
</comment>
<comment type="subcellular location">
    <subcellularLocation>
        <location evidence="1">Cytoplasm</location>
    </subcellularLocation>
</comment>